<name>A0A0G4HJK4_9ALVE</name>
<proteinExistence type="predicted"/>
<evidence type="ECO:0000313" key="2">
    <source>
        <dbReference type="EMBL" id="CEM44236.1"/>
    </source>
</evidence>
<gene>
    <name evidence="2" type="ORF">Cvel_28167</name>
</gene>
<sequence>MGLRCGIFSLLSSSSPSRGSCAREDMVEMNKQTAGEQEARHEGRGDAVAFVLKERETGGGEGARSRGKGMGN</sequence>
<evidence type="ECO:0000256" key="1">
    <source>
        <dbReference type="SAM" id="MobiDB-lite"/>
    </source>
</evidence>
<organism evidence="2">
    <name type="scientific">Chromera velia CCMP2878</name>
    <dbReference type="NCBI Taxonomy" id="1169474"/>
    <lineage>
        <taxon>Eukaryota</taxon>
        <taxon>Sar</taxon>
        <taxon>Alveolata</taxon>
        <taxon>Colpodellida</taxon>
        <taxon>Chromeraceae</taxon>
        <taxon>Chromera</taxon>
    </lineage>
</organism>
<dbReference type="AlphaFoldDB" id="A0A0G4HJK4"/>
<protein>
    <submittedName>
        <fullName evidence="2">Uncharacterized protein</fullName>
    </submittedName>
</protein>
<dbReference type="EMBL" id="CDMZ01002876">
    <property type="protein sequence ID" value="CEM44236.1"/>
    <property type="molecule type" value="Genomic_DNA"/>
</dbReference>
<feature type="region of interest" description="Disordered" evidence="1">
    <location>
        <begin position="52"/>
        <end position="72"/>
    </location>
</feature>
<reference evidence="2" key="1">
    <citation type="submission" date="2014-11" db="EMBL/GenBank/DDBJ databases">
        <authorList>
            <person name="Otto D Thomas"/>
            <person name="Naeem Raeece"/>
        </authorList>
    </citation>
    <scope>NUCLEOTIDE SEQUENCE</scope>
</reference>
<accession>A0A0G4HJK4</accession>
<dbReference type="VEuPathDB" id="CryptoDB:Cvel_28167"/>